<evidence type="ECO:0000313" key="10">
    <source>
        <dbReference type="EMBL" id="MCY9520434.1"/>
    </source>
</evidence>
<keyword evidence="5" id="KW-0472">Membrane</keyword>
<dbReference type="InterPro" id="IPR038501">
    <property type="entry name" value="Spore_GerAC_C_sf"/>
</dbReference>
<evidence type="ECO:0000256" key="4">
    <source>
        <dbReference type="ARBA" id="ARBA00022729"/>
    </source>
</evidence>
<dbReference type="EMBL" id="JAMDLW010000015">
    <property type="protein sequence ID" value="MCY9520434.1"/>
    <property type="molecule type" value="Genomic_DNA"/>
</dbReference>
<dbReference type="InterPro" id="IPR008844">
    <property type="entry name" value="Spore_GerAC-like"/>
</dbReference>
<dbReference type="PANTHER" id="PTHR35789:SF1">
    <property type="entry name" value="SPORE GERMINATION PROTEIN B3"/>
    <property type="match status" value="1"/>
</dbReference>
<comment type="subcellular location">
    <subcellularLocation>
        <location evidence="1">Membrane</location>
        <topology evidence="1">Lipid-anchor</topology>
    </subcellularLocation>
</comment>
<evidence type="ECO:0000256" key="5">
    <source>
        <dbReference type="ARBA" id="ARBA00023136"/>
    </source>
</evidence>
<keyword evidence="11" id="KW-1185">Reference proteome</keyword>
<dbReference type="Gene3D" id="3.30.300.210">
    <property type="entry name" value="Nutrient germinant receptor protein C, domain 3"/>
    <property type="match status" value="1"/>
</dbReference>
<dbReference type="RefSeq" id="WP_176392713.1">
    <property type="nucleotide sequence ID" value="NZ_JAMDLV010000035.1"/>
</dbReference>
<keyword evidence="6" id="KW-0564">Palmitate</keyword>
<organism evidence="10 11">
    <name type="scientific">Paenibacillus apiarius</name>
    <dbReference type="NCBI Taxonomy" id="46240"/>
    <lineage>
        <taxon>Bacteria</taxon>
        <taxon>Bacillati</taxon>
        <taxon>Bacillota</taxon>
        <taxon>Bacilli</taxon>
        <taxon>Bacillales</taxon>
        <taxon>Paenibacillaceae</taxon>
        <taxon>Paenibacillus</taxon>
    </lineage>
</organism>
<feature type="domain" description="Spore germination GerAC-like C-terminal" evidence="8">
    <location>
        <begin position="224"/>
        <end position="386"/>
    </location>
</feature>
<dbReference type="NCBIfam" id="TIGR02887">
    <property type="entry name" value="spore_ger_x_C"/>
    <property type="match status" value="1"/>
</dbReference>
<name>A0ABT4DSV5_9BACL</name>
<protein>
    <submittedName>
        <fullName evidence="10">Ger(X)C family spore germination protein</fullName>
    </submittedName>
</protein>
<evidence type="ECO:0000259" key="8">
    <source>
        <dbReference type="Pfam" id="PF05504"/>
    </source>
</evidence>
<evidence type="ECO:0000256" key="1">
    <source>
        <dbReference type="ARBA" id="ARBA00004635"/>
    </source>
</evidence>
<evidence type="ECO:0000256" key="3">
    <source>
        <dbReference type="ARBA" id="ARBA00022544"/>
    </source>
</evidence>
<keyword evidence="4" id="KW-0732">Signal</keyword>
<dbReference type="Pfam" id="PF05504">
    <property type="entry name" value="Spore_GerAC"/>
    <property type="match status" value="1"/>
</dbReference>
<sequence length="400" mass="44500">MKRMAGALLALMMLALLLTSCWNRRELDTLGIALGIGIDKQDGEYIVSAQLANVSAVAAKKGGSTAAPVLVVQEKGRVLLEAFRRMTVQIPRKVYLSHMRILVISEEVARDGLKYLLDLSRDHEIRGDFYVVIARNTSAHHVLEVITPFERMPANKLFKALEHSEKNWAPTRGVLLNDFLQQTFLIGKEPVLPGVTVQNPGQSANKVDNTQKTSDLTITKFTTLGVFKKDKLIGWLNEEESKGFNYITGNISSTIGIAPCPDGGSIGLEVKRADSSVTGHFRNGKPEIRIDISVDVNVAEAACNIDLINPEVIARVERDAEKSFSDLLRASVYKAQRIFRSDIFGFGKALHKADFAEWKKIKSRWTAIYPDVPVHITTKVSLNETGTQLNSYLKFYEKEE</sequence>
<dbReference type="InterPro" id="IPR057336">
    <property type="entry name" value="GerAC_N"/>
</dbReference>
<evidence type="ECO:0000259" key="9">
    <source>
        <dbReference type="Pfam" id="PF25198"/>
    </source>
</evidence>
<comment type="similarity">
    <text evidence="2">Belongs to the GerABKC lipoprotein family.</text>
</comment>
<reference evidence="10 11" key="1">
    <citation type="submission" date="2022-05" db="EMBL/GenBank/DDBJ databases">
        <title>Genome Sequencing of Bee-Associated Microbes.</title>
        <authorList>
            <person name="Dunlap C."/>
        </authorList>
    </citation>
    <scope>NUCLEOTIDE SEQUENCE [LARGE SCALE GENOMIC DNA]</scope>
    <source>
        <strain evidence="10 11">NRRL NRS-1438</strain>
    </source>
</reference>
<dbReference type="PROSITE" id="PS51257">
    <property type="entry name" value="PROKAR_LIPOPROTEIN"/>
    <property type="match status" value="1"/>
</dbReference>
<keyword evidence="7" id="KW-0449">Lipoprotein</keyword>
<dbReference type="PANTHER" id="PTHR35789">
    <property type="entry name" value="SPORE GERMINATION PROTEIN B3"/>
    <property type="match status" value="1"/>
</dbReference>
<feature type="domain" description="Spore germination protein N-terminal" evidence="9">
    <location>
        <begin position="23"/>
        <end position="196"/>
    </location>
</feature>
<evidence type="ECO:0000256" key="2">
    <source>
        <dbReference type="ARBA" id="ARBA00007886"/>
    </source>
</evidence>
<evidence type="ECO:0000256" key="6">
    <source>
        <dbReference type="ARBA" id="ARBA00023139"/>
    </source>
</evidence>
<proteinExistence type="inferred from homology"/>
<comment type="caution">
    <text evidence="10">The sequence shown here is derived from an EMBL/GenBank/DDBJ whole genome shotgun (WGS) entry which is preliminary data.</text>
</comment>
<dbReference type="Pfam" id="PF25198">
    <property type="entry name" value="Spore_GerAC_N"/>
    <property type="match status" value="1"/>
</dbReference>
<dbReference type="InterPro" id="IPR046953">
    <property type="entry name" value="Spore_GerAC-like_C"/>
</dbReference>
<evidence type="ECO:0000256" key="7">
    <source>
        <dbReference type="ARBA" id="ARBA00023288"/>
    </source>
</evidence>
<accession>A0ABT4DSV5</accession>
<dbReference type="Proteomes" id="UP001207626">
    <property type="component" value="Unassembled WGS sequence"/>
</dbReference>
<gene>
    <name evidence="10" type="ORF">M5X09_12180</name>
</gene>
<evidence type="ECO:0000313" key="11">
    <source>
        <dbReference type="Proteomes" id="UP001207626"/>
    </source>
</evidence>
<keyword evidence="3" id="KW-0309">Germination</keyword>